<keyword evidence="12" id="KW-0675">Receptor</keyword>
<sequence length="778" mass="83378">MTSVVRPISSTFRRSPCRLRHLAALLTALSVMQGALALPEDAPHQFRIERAPLEHVLMEITRLSGHPLSFASNLVKERVAGPITGTMTAAQAARAALQDSGLALAILPDGTLTVVASDTTGSMRTDAQPRNIGTLPQTEVHANADQGFAVFSTSAITRVEMPMTSMPHAVNTITNGLLTSLRPPSLAAALAQTGVTSVLTDPTAPPLYAIRGFMTDTISVDGLPDKLASLRPMEAVEDINVIKGPNADVAGVTMAGGAINANLKAPTKTTQRSVTVEVGSHAERKVVADLAGAIGPNGLSYRVVALNDTTANSDGGYAGHRVSYGHAALGWSNSATDITVGAETLSSRQPIQPATFALNGAPARIPAQTPLGNADDRVQGNGTRVYYTLSHNLSDDWAVHSRASYESVSEESVQWHLGPAPGNTVPNTMWGLGYRTDSHLWALSNEFTGALSQGPLRHTFTLGWDELHERQDLLTPGGYSQATQDPFAPVPLPAAVFIPGIRLSQTVRQSIFRLRDRIAIGERWEVSASIRANDYVAKLPHAQLQGLAWTPAAGVLYKLTPHTAWFADYSRGFQINTGYFYNGSAMQPERSRQLETGLRWENTAHTLTAQAALYRINANNVSLADVSHPGYYTQITNQISEGMELSVQGTLAPGWETALWLALSRVSGTLQGGFLPRAPTRGGSLWTTYTVQGGALAGVGAGIGVNAQSGIDAYGETPFRLPGAVRVDSSLFWHQKRWRIDVFARNLFNIRAYGNTLTSNFIPILPGRTLALRVTHNF</sequence>
<feature type="chain" id="PRO_5014827106" evidence="16">
    <location>
        <begin position="38"/>
        <end position="778"/>
    </location>
</feature>
<keyword evidence="8" id="KW-0408">Iron</keyword>
<evidence type="ECO:0000256" key="13">
    <source>
        <dbReference type="ARBA" id="ARBA00023237"/>
    </source>
</evidence>
<evidence type="ECO:0000313" key="19">
    <source>
        <dbReference type="EMBL" id="PLC42683.1"/>
    </source>
</evidence>
<feature type="signal peptide" evidence="16">
    <location>
        <begin position="1"/>
        <end position="37"/>
    </location>
</feature>
<evidence type="ECO:0000256" key="5">
    <source>
        <dbReference type="ARBA" id="ARBA00022496"/>
    </source>
</evidence>
<dbReference type="Gene3D" id="2.170.130.10">
    <property type="entry name" value="TonB-dependent receptor, plug domain"/>
    <property type="match status" value="1"/>
</dbReference>
<organism evidence="19 20">
    <name type="scientific">Ralstonia pickettii</name>
    <name type="common">Burkholderia pickettii</name>
    <dbReference type="NCBI Taxonomy" id="329"/>
    <lineage>
        <taxon>Bacteria</taxon>
        <taxon>Pseudomonadati</taxon>
        <taxon>Pseudomonadota</taxon>
        <taxon>Betaproteobacteria</taxon>
        <taxon>Burkholderiales</taxon>
        <taxon>Burkholderiaceae</taxon>
        <taxon>Ralstonia</taxon>
    </lineage>
</organism>
<keyword evidence="3 14" id="KW-0813">Transport</keyword>
<dbReference type="PANTHER" id="PTHR32552:SF68">
    <property type="entry name" value="FERRICHROME OUTER MEMBRANE TRANSPORTER_PHAGE RECEPTOR"/>
    <property type="match status" value="1"/>
</dbReference>
<keyword evidence="11 14" id="KW-0472">Membrane</keyword>
<dbReference type="OrthoDB" id="174652at2"/>
<dbReference type="InterPro" id="IPR039426">
    <property type="entry name" value="TonB-dep_rcpt-like"/>
</dbReference>
<dbReference type="Gene3D" id="2.40.170.20">
    <property type="entry name" value="TonB-dependent receptor, beta-barrel domain"/>
    <property type="match status" value="1"/>
</dbReference>
<comment type="subcellular location">
    <subcellularLocation>
        <location evidence="1 14">Cell outer membrane</location>
        <topology evidence="1 14">Multi-pass membrane protein</topology>
    </subcellularLocation>
</comment>
<dbReference type="SUPFAM" id="SSF56935">
    <property type="entry name" value="Porins"/>
    <property type="match status" value="1"/>
</dbReference>
<evidence type="ECO:0000256" key="7">
    <source>
        <dbReference type="ARBA" id="ARBA00022729"/>
    </source>
</evidence>
<dbReference type="Proteomes" id="UP000234456">
    <property type="component" value="Unassembled WGS sequence"/>
</dbReference>
<evidence type="ECO:0000256" key="2">
    <source>
        <dbReference type="ARBA" id="ARBA00009810"/>
    </source>
</evidence>
<evidence type="ECO:0000256" key="8">
    <source>
        <dbReference type="ARBA" id="ARBA00023004"/>
    </source>
</evidence>
<evidence type="ECO:0000256" key="12">
    <source>
        <dbReference type="ARBA" id="ARBA00023170"/>
    </source>
</evidence>
<keyword evidence="5" id="KW-0410">Iron transport</keyword>
<dbReference type="PROSITE" id="PS52016">
    <property type="entry name" value="TONB_DEPENDENT_REC_3"/>
    <property type="match status" value="1"/>
</dbReference>
<dbReference type="Pfam" id="PF00593">
    <property type="entry name" value="TonB_dep_Rec_b-barrel"/>
    <property type="match status" value="1"/>
</dbReference>
<dbReference type="GO" id="GO:0015344">
    <property type="term" value="F:siderophore uptake transmembrane transporter activity"/>
    <property type="evidence" value="ECO:0007669"/>
    <property type="project" value="TreeGrafter"/>
</dbReference>
<proteinExistence type="inferred from homology"/>
<comment type="caution">
    <text evidence="19">The sequence shown here is derived from an EMBL/GenBank/DDBJ whole genome shotgun (WGS) entry which is preliminary data.</text>
</comment>
<dbReference type="Pfam" id="PF07715">
    <property type="entry name" value="Plug"/>
    <property type="match status" value="1"/>
</dbReference>
<evidence type="ECO:0000256" key="15">
    <source>
        <dbReference type="RuleBase" id="RU003357"/>
    </source>
</evidence>
<dbReference type="GO" id="GO:0009279">
    <property type="term" value="C:cell outer membrane"/>
    <property type="evidence" value="ECO:0007669"/>
    <property type="project" value="UniProtKB-SubCell"/>
</dbReference>
<keyword evidence="10 15" id="KW-0798">TonB box</keyword>
<dbReference type="InterPro" id="IPR000531">
    <property type="entry name" value="Beta-barrel_TonB"/>
</dbReference>
<gene>
    <name evidence="19" type="ORF">C0Q88_12115</name>
</gene>
<comment type="similarity">
    <text evidence="2 14 15">Belongs to the TonB-dependent receptor family.</text>
</comment>
<dbReference type="InterPro" id="IPR012910">
    <property type="entry name" value="Plug_dom"/>
</dbReference>
<reference evidence="19 20" key="1">
    <citation type="submission" date="2017-12" db="EMBL/GenBank/DDBJ databases">
        <title>Draft genome sequence of Ralstonia pickettii 52.</title>
        <authorList>
            <person name="Zheng B."/>
        </authorList>
    </citation>
    <scope>NUCLEOTIDE SEQUENCE [LARGE SCALE GENOMIC DNA]</scope>
    <source>
        <strain evidence="19 20">52</strain>
    </source>
</reference>
<evidence type="ECO:0000256" key="11">
    <source>
        <dbReference type="ARBA" id="ARBA00023136"/>
    </source>
</evidence>
<keyword evidence="9" id="KW-0406">Ion transport</keyword>
<dbReference type="InterPro" id="IPR037066">
    <property type="entry name" value="Plug_dom_sf"/>
</dbReference>
<feature type="domain" description="TonB-dependent receptor plug" evidence="18">
    <location>
        <begin position="165"/>
        <end position="258"/>
    </location>
</feature>
<keyword evidence="6 14" id="KW-0812">Transmembrane</keyword>
<keyword evidence="4 14" id="KW-1134">Transmembrane beta strand</keyword>
<dbReference type="AlphaFoldDB" id="A0A2N4TSK7"/>
<evidence type="ECO:0000259" key="17">
    <source>
        <dbReference type="Pfam" id="PF00593"/>
    </source>
</evidence>
<dbReference type="PANTHER" id="PTHR32552">
    <property type="entry name" value="FERRICHROME IRON RECEPTOR-RELATED"/>
    <property type="match status" value="1"/>
</dbReference>
<protein>
    <submittedName>
        <fullName evidence="19">Ligand-gated channel</fullName>
    </submittedName>
</protein>
<feature type="domain" description="TonB-dependent receptor-like beta-barrel" evidence="17">
    <location>
        <begin position="333"/>
        <end position="747"/>
    </location>
</feature>
<evidence type="ECO:0000256" key="14">
    <source>
        <dbReference type="PROSITE-ProRule" id="PRU01360"/>
    </source>
</evidence>
<dbReference type="Gene3D" id="3.55.50.30">
    <property type="match status" value="1"/>
</dbReference>
<keyword evidence="13 14" id="KW-0998">Cell outer membrane</keyword>
<accession>A0A2N4TSK7</accession>
<evidence type="ECO:0000256" key="10">
    <source>
        <dbReference type="ARBA" id="ARBA00023077"/>
    </source>
</evidence>
<evidence type="ECO:0000256" key="4">
    <source>
        <dbReference type="ARBA" id="ARBA00022452"/>
    </source>
</evidence>
<dbReference type="InterPro" id="IPR036942">
    <property type="entry name" value="Beta-barrel_TonB_sf"/>
</dbReference>
<evidence type="ECO:0000256" key="1">
    <source>
        <dbReference type="ARBA" id="ARBA00004571"/>
    </source>
</evidence>
<evidence type="ECO:0000256" key="3">
    <source>
        <dbReference type="ARBA" id="ARBA00022448"/>
    </source>
</evidence>
<dbReference type="RefSeq" id="WP_102065746.1">
    <property type="nucleotide sequence ID" value="NZ_PKQE01000002.1"/>
</dbReference>
<evidence type="ECO:0000256" key="6">
    <source>
        <dbReference type="ARBA" id="ARBA00022692"/>
    </source>
</evidence>
<evidence type="ECO:0000256" key="9">
    <source>
        <dbReference type="ARBA" id="ARBA00023065"/>
    </source>
</evidence>
<evidence type="ECO:0000313" key="20">
    <source>
        <dbReference type="Proteomes" id="UP000234456"/>
    </source>
</evidence>
<evidence type="ECO:0000259" key="18">
    <source>
        <dbReference type="Pfam" id="PF07715"/>
    </source>
</evidence>
<dbReference type="EMBL" id="PKQE01000002">
    <property type="protein sequence ID" value="PLC42683.1"/>
    <property type="molecule type" value="Genomic_DNA"/>
</dbReference>
<keyword evidence="7 16" id="KW-0732">Signal</keyword>
<name>A0A2N4TSK7_RALPI</name>
<evidence type="ECO:0000256" key="16">
    <source>
        <dbReference type="SAM" id="SignalP"/>
    </source>
</evidence>